<keyword evidence="13" id="KW-1185">Reference proteome</keyword>
<dbReference type="InterPro" id="IPR029035">
    <property type="entry name" value="DHS-like_NAD/FAD-binding_dom"/>
</dbReference>
<protein>
    <recommendedName>
        <fullName evidence="2">proton-translocating NAD(P)(+) transhydrogenase</fullName>
        <ecNumber evidence="2">7.1.1.1</ecNumber>
    </recommendedName>
</protein>
<comment type="subcellular location">
    <subcellularLocation>
        <location evidence="1">Membrane</location>
        <topology evidence="1">Multi-pass membrane protein</topology>
    </subcellularLocation>
</comment>
<gene>
    <name evidence="12" type="ORF">GNI_152610</name>
</gene>
<dbReference type="GO" id="GO:0006740">
    <property type="term" value="P:NADPH regeneration"/>
    <property type="evidence" value="ECO:0007669"/>
    <property type="project" value="TreeGrafter"/>
</dbReference>
<evidence type="ECO:0000256" key="2">
    <source>
        <dbReference type="ARBA" id="ARBA00012943"/>
    </source>
</evidence>
<evidence type="ECO:0000313" key="12">
    <source>
        <dbReference type="EMBL" id="EZG44089.1"/>
    </source>
</evidence>
<feature type="transmembrane region" description="Helical" evidence="10">
    <location>
        <begin position="46"/>
        <end position="65"/>
    </location>
</feature>
<feature type="transmembrane region" description="Helical" evidence="10">
    <location>
        <begin position="114"/>
        <end position="134"/>
    </location>
</feature>
<feature type="domain" description="NADP transhydrogenase beta-like" evidence="11">
    <location>
        <begin position="46"/>
        <end position="547"/>
    </location>
</feature>
<reference evidence="12" key="1">
    <citation type="submission" date="2013-12" db="EMBL/GenBank/DDBJ databases">
        <authorList>
            <person name="Omoto C.K."/>
            <person name="Sibley D."/>
            <person name="Venepally P."/>
            <person name="Hadjithomas M."/>
            <person name="Karamycheva S."/>
            <person name="Brunk B."/>
            <person name="Roos D."/>
            <person name="Caler E."/>
            <person name="Lorenzi H."/>
        </authorList>
    </citation>
    <scope>NUCLEOTIDE SEQUENCE</scope>
</reference>
<evidence type="ECO:0000259" key="11">
    <source>
        <dbReference type="Pfam" id="PF02233"/>
    </source>
</evidence>
<dbReference type="SUPFAM" id="SSF52467">
    <property type="entry name" value="DHS-like NAD/FAD-binding domain"/>
    <property type="match status" value="1"/>
</dbReference>
<keyword evidence="6 10" id="KW-1133">Transmembrane helix</keyword>
<feature type="transmembrane region" description="Helical" evidence="10">
    <location>
        <begin position="72"/>
        <end position="94"/>
    </location>
</feature>
<comment type="caution">
    <text evidence="12">The sequence shown here is derived from an EMBL/GenBank/DDBJ whole genome shotgun (WGS) entry which is preliminary data.</text>
</comment>
<dbReference type="GO" id="GO:0008750">
    <property type="term" value="F:proton-translocating NAD(P)+ transhydrogenase activity"/>
    <property type="evidence" value="ECO:0007669"/>
    <property type="project" value="UniProtKB-EC"/>
</dbReference>
<evidence type="ECO:0000256" key="4">
    <source>
        <dbReference type="ARBA" id="ARBA00022857"/>
    </source>
</evidence>
<feature type="transmembrane region" description="Helical" evidence="10">
    <location>
        <begin position="20"/>
        <end position="40"/>
    </location>
</feature>
<dbReference type="PANTHER" id="PTHR10160:SF19">
    <property type="entry name" value="PROTON-TRANSLOCATING NAD(P)(+) TRANSHYDROGENASE"/>
    <property type="match status" value="1"/>
</dbReference>
<evidence type="ECO:0000256" key="1">
    <source>
        <dbReference type="ARBA" id="ARBA00004141"/>
    </source>
</evidence>
<sequence length="557" mass="56222">MTSAPPEFAAAREPCEPEGWFLVAGAAAAALYLAGTFVFAKDISELTFLAAALCCVAAVATFADLRTARAGVALALGGVLLGCTAALGVALLPLARHRARSWALLRAACEGPTLVAGSAAVGATALGTAAGALLGGAAGAAELPQTLALCLVLAGVAGAATACAYFAKYAPDAGRSLGVDLNYNGVKAFCVLAGAVLGAMTAAGALVAALKLHGLARGPALHVPGRNSFALVAFGALVVLGALFVLPPDTTGLIYAHLLCGAILVAAGLGSLLVVGCAVQDMAVCLALLSGLAGWTLVAEGFALDNLLLTIVGCLVGVIGGLQVRVLGRAANRTLSAVLLAHPKPLTVVAETTASIAAATGLEAGLLDPRLSRTQTTSVEAVAETLAEARQVVVVPGFGLSIAGAQWALSAVVLALLKREVEVHVALHPNAGRLPGHMHVVLAEAGVPTSIVRAIEVEGPHDINQDVNQIFAQADVALVVGAHDLTNSAAVEDPNSALAGKPVLHVWKAKNCVFLRHHTQMDNNNPVYAKENVSVLLGDPKHSLEALNIHVQSHSLI</sequence>
<evidence type="ECO:0000256" key="8">
    <source>
        <dbReference type="ARBA" id="ARBA00023136"/>
    </source>
</evidence>
<evidence type="ECO:0000256" key="7">
    <source>
        <dbReference type="ARBA" id="ARBA00023027"/>
    </source>
</evidence>
<feature type="transmembrane region" description="Helical" evidence="10">
    <location>
        <begin position="146"/>
        <end position="166"/>
    </location>
</feature>
<keyword evidence="7" id="KW-0520">NAD</keyword>
<keyword evidence="8 10" id="KW-0472">Membrane</keyword>
<feature type="transmembrane region" description="Helical" evidence="10">
    <location>
        <begin position="253"/>
        <end position="275"/>
    </location>
</feature>
<comment type="catalytic activity">
    <reaction evidence="9">
        <text>NAD(+) + NADPH + H(+)(in) = NADH + NADP(+) + H(+)(out)</text>
        <dbReference type="Rhea" id="RHEA:47992"/>
        <dbReference type="ChEBI" id="CHEBI:15378"/>
        <dbReference type="ChEBI" id="CHEBI:57540"/>
        <dbReference type="ChEBI" id="CHEBI:57783"/>
        <dbReference type="ChEBI" id="CHEBI:57945"/>
        <dbReference type="ChEBI" id="CHEBI:58349"/>
        <dbReference type="EC" id="7.1.1.1"/>
    </reaction>
</comment>
<evidence type="ECO:0000256" key="6">
    <source>
        <dbReference type="ARBA" id="ARBA00022989"/>
    </source>
</evidence>
<dbReference type="AlphaFoldDB" id="A0A023AZG6"/>
<dbReference type="RefSeq" id="XP_011132816.1">
    <property type="nucleotide sequence ID" value="XM_011134514.1"/>
</dbReference>
<feature type="transmembrane region" description="Helical" evidence="10">
    <location>
        <begin position="186"/>
        <end position="208"/>
    </location>
</feature>
<organism evidence="12 13">
    <name type="scientific">Gregarina niphandrodes</name>
    <name type="common">Septate eugregarine</name>
    <dbReference type="NCBI Taxonomy" id="110365"/>
    <lineage>
        <taxon>Eukaryota</taxon>
        <taxon>Sar</taxon>
        <taxon>Alveolata</taxon>
        <taxon>Apicomplexa</taxon>
        <taxon>Conoidasida</taxon>
        <taxon>Gregarinasina</taxon>
        <taxon>Eugregarinorida</taxon>
        <taxon>Gregarinidae</taxon>
        <taxon>Gregarina</taxon>
    </lineage>
</organism>
<dbReference type="PANTHER" id="PTHR10160">
    <property type="entry name" value="NAD(P) TRANSHYDROGENASE"/>
    <property type="match status" value="1"/>
</dbReference>
<dbReference type="OMA" id="NDVVNPQ"/>
<feature type="transmembrane region" description="Helical" evidence="10">
    <location>
        <begin position="229"/>
        <end position="247"/>
    </location>
</feature>
<keyword evidence="5" id="KW-1278">Translocase</keyword>
<dbReference type="EMBL" id="AFNH02001137">
    <property type="protein sequence ID" value="EZG44089.1"/>
    <property type="molecule type" value="Genomic_DNA"/>
</dbReference>
<dbReference type="Gene3D" id="3.40.50.1220">
    <property type="entry name" value="TPP-binding domain"/>
    <property type="match status" value="1"/>
</dbReference>
<keyword evidence="4" id="KW-0521">NADP</keyword>
<dbReference type="EC" id="7.1.1.1" evidence="2"/>
<dbReference type="OrthoDB" id="37244at2759"/>
<evidence type="ECO:0000313" key="13">
    <source>
        <dbReference type="Proteomes" id="UP000019763"/>
    </source>
</evidence>
<name>A0A023AZG6_GRENI</name>
<dbReference type="Proteomes" id="UP000019763">
    <property type="component" value="Unassembled WGS sequence"/>
</dbReference>
<evidence type="ECO:0000256" key="5">
    <source>
        <dbReference type="ARBA" id="ARBA00022967"/>
    </source>
</evidence>
<dbReference type="GO" id="GO:0050661">
    <property type="term" value="F:NADP binding"/>
    <property type="evidence" value="ECO:0007669"/>
    <property type="project" value="TreeGrafter"/>
</dbReference>
<dbReference type="Pfam" id="PF02233">
    <property type="entry name" value="PNTB"/>
    <property type="match status" value="1"/>
</dbReference>
<keyword evidence="3 10" id="KW-0812">Transmembrane</keyword>
<dbReference type="eggNOG" id="ENOG502QQ0A">
    <property type="taxonomic scope" value="Eukaryota"/>
</dbReference>
<feature type="transmembrane region" description="Helical" evidence="10">
    <location>
        <begin position="308"/>
        <end position="327"/>
    </location>
</feature>
<evidence type="ECO:0000256" key="10">
    <source>
        <dbReference type="SAM" id="Phobius"/>
    </source>
</evidence>
<dbReference type="InterPro" id="IPR034300">
    <property type="entry name" value="PNTB-like"/>
</dbReference>
<proteinExistence type="predicted"/>
<accession>A0A023AZG6</accession>
<dbReference type="GO" id="GO:0005886">
    <property type="term" value="C:plasma membrane"/>
    <property type="evidence" value="ECO:0007669"/>
    <property type="project" value="TreeGrafter"/>
</dbReference>
<dbReference type="GeneID" id="22915309"/>
<evidence type="ECO:0000256" key="9">
    <source>
        <dbReference type="ARBA" id="ARBA00048202"/>
    </source>
</evidence>
<dbReference type="VEuPathDB" id="CryptoDB:GNI_152610"/>
<evidence type="ECO:0000256" key="3">
    <source>
        <dbReference type="ARBA" id="ARBA00022692"/>
    </source>
</evidence>